<dbReference type="InterPro" id="IPR001647">
    <property type="entry name" value="HTH_TetR"/>
</dbReference>
<dbReference type="RefSeq" id="WP_089753453.1">
    <property type="nucleotide sequence ID" value="NZ_FNKL01000001.1"/>
</dbReference>
<dbReference type="GO" id="GO:0003677">
    <property type="term" value="F:DNA binding"/>
    <property type="evidence" value="ECO:0007669"/>
    <property type="project" value="UniProtKB-UniRule"/>
</dbReference>
<dbReference type="Proteomes" id="UP000199627">
    <property type="component" value="Unassembled WGS sequence"/>
</dbReference>
<dbReference type="STRING" id="311333.SAMN05421664_0586"/>
<keyword evidence="1 2" id="KW-0238">DNA-binding</keyword>
<protein>
    <submittedName>
        <fullName evidence="4">Transcriptional regulator, TetR family</fullName>
    </submittedName>
</protein>
<sequence>MRKRDIGKEILVKQKAMEIIVEYGLEGFTINKLAKACGISVGTPYVYYKDKDDLVKRIVLEEGARMEEVVNKDFTPDMSLAEGLRIQWQNRFNYMENNALAIRFLDQVSRSSYHTDFSDQFKDDSDPFLSKLKSNLERFVDNAVKRGELDNMPFSVFWPLAFSPLYALRRFHDQGHGIDQVPFLFDDTILWMAFDKMIKGLKN</sequence>
<dbReference type="OrthoDB" id="6430772at2"/>
<dbReference type="SUPFAM" id="SSF46689">
    <property type="entry name" value="Homeodomain-like"/>
    <property type="match status" value="1"/>
</dbReference>
<gene>
    <name evidence="4" type="ORF">SAMN05421664_0586</name>
</gene>
<evidence type="ECO:0000313" key="4">
    <source>
        <dbReference type="EMBL" id="SDQ11907.1"/>
    </source>
</evidence>
<reference evidence="5" key="1">
    <citation type="submission" date="2016-10" db="EMBL/GenBank/DDBJ databases">
        <authorList>
            <person name="Varghese N."/>
            <person name="Submissions S."/>
        </authorList>
    </citation>
    <scope>NUCLEOTIDE SEQUENCE [LARGE SCALE GENOMIC DNA]</scope>
    <source>
        <strain evidence="5">DSM 17072</strain>
    </source>
</reference>
<dbReference type="PROSITE" id="PS50977">
    <property type="entry name" value="HTH_TETR_2"/>
    <property type="match status" value="1"/>
</dbReference>
<accession>A0A1H0Y9R5</accession>
<evidence type="ECO:0000256" key="1">
    <source>
        <dbReference type="ARBA" id="ARBA00023125"/>
    </source>
</evidence>
<feature type="DNA-binding region" description="H-T-H motif" evidence="2">
    <location>
        <begin position="29"/>
        <end position="48"/>
    </location>
</feature>
<feature type="domain" description="HTH tetR-type" evidence="3">
    <location>
        <begin position="6"/>
        <end position="66"/>
    </location>
</feature>
<proteinExistence type="predicted"/>
<dbReference type="EMBL" id="FNKL01000001">
    <property type="protein sequence ID" value="SDQ11907.1"/>
    <property type="molecule type" value="Genomic_DNA"/>
</dbReference>
<dbReference type="InterPro" id="IPR009057">
    <property type="entry name" value="Homeodomain-like_sf"/>
</dbReference>
<keyword evidence="5" id="KW-1185">Reference proteome</keyword>
<organism evidence="4 5">
    <name type="scientific">Chryseobacterium soldanellicola</name>
    <dbReference type="NCBI Taxonomy" id="311333"/>
    <lineage>
        <taxon>Bacteria</taxon>
        <taxon>Pseudomonadati</taxon>
        <taxon>Bacteroidota</taxon>
        <taxon>Flavobacteriia</taxon>
        <taxon>Flavobacteriales</taxon>
        <taxon>Weeksellaceae</taxon>
        <taxon>Chryseobacterium group</taxon>
        <taxon>Chryseobacterium</taxon>
    </lineage>
</organism>
<evidence type="ECO:0000256" key="2">
    <source>
        <dbReference type="PROSITE-ProRule" id="PRU00335"/>
    </source>
</evidence>
<dbReference type="Pfam" id="PF00440">
    <property type="entry name" value="TetR_N"/>
    <property type="match status" value="1"/>
</dbReference>
<dbReference type="Gene3D" id="1.10.357.10">
    <property type="entry name" value="Tetracycline Repressor, domain 2"/>
    <property type="match status" value="1"/>
</dbReference>
<evidence type="ECO:0000313" key="5">
    <source>
        <dbReference type="Proteomes" id="UP000199627"/>
    </source>
</evidence>
<dbReference type="PANTHER" id="PTHR43479">
    <property type="entry name" value="ACREF/ENVCD OPERON REPRESSOR-RELATED"/>
    <property type="match status" value="1"/>
</dbReference>
<dbReference type="InterPro" id="IPR050624">
    <property type="entry name" value="HTH-type_Tx_Regulator"/>
</dbReference>
<name>A0A1H0Y9R5_9FLAO</name>
<dbReference type="AlphaFoldDB" id="A0A1H0Y9R5"/>
<evidence type="ECO:0000259" key="3">
    <source>
        <dbReference type="PROSITE" id="PS50977"/>
    </source>
</evidence>
<dbReference type="PANTHER" id="PTHR43479:SF11">
    <property type="entry name" value="ACREF_ENVCD OPERON REPRESSOR-RELATED"/>
    <property type="match status" value="1"/>
</dbReference>